<dbReference type="EMBL" id="JADEXP010000161">
    <property type="protein sequence ID" value="MBE9068353.1"/>
    <property type="molecule type" value="Genomic_DNA"/>
</dbReference>
<keyword evidence="3" id="KW-1185">Reference proteome</keyword>
<organism evidence="2 3">
    <name type="scientific">Leptolyngbya cf. ectocarpi LEGE 11479</name>
    <dbReference type="NCBI Taxonomy" id="1828722"/>
    <lineage>
        <taxon>Bacteria</taxon>
        <taxon>Bacillati</taxon>
        <taxon>Cyanobacteriota</taxon>
        <taxon>Cyanophyceae</taxon>
        <taxon>Leptolyngbyales</taxon>
        <taxon>Leptolyngbyaceae</taxon>
        <taxon>Leptolyngbya group</taxon>
        <taxon>Leptolyngbya</taxon>
    </lineage>
</organism>
<proteinExistence type="predicted"/>
<evidence type="ECO:0000259" key="1">
    <source>
        <dbReference type="Pfam" id="PF07883"/>
    </source>
</evidence>
<dbReference type="Pfam" id="PF07883">
    <property type="entry name" value="Cupin_2"/>
    <property type="match status" value="1"/>
</dbReference>
<feature type="domain" description="Cupin type-2" evidence="1">
    <location>
        <begin position="21"/>
        <end position="61"/>
    </location>
</feature>
<gene>
    <name evidence="2" type="ORF">IQ260_17005</name>
</gene>
<dbReference type="SUPFAM" id="SSF51182">
    <property type="entry name" value="RmlC-like cupins"/>
    <property type="match status" value="1"/>
</dbReference>
<evidence type="ECO:0000313" key="3">
    <source>
        <dbReference type="Proteomes" id="UP000615026"/>
    </source>
</evidence>
<dbReference type="AlphaFoldDB" id="A0A928ZVR1"/>
<comment type="caution">
    <text evidence="2">The sequence shown here is derived from an EMBL/GenBank/DDBJ whole genome shotgun (WGS) entry which is preliminary data.</text>
</comment>
<protein>
    <submittedName>
        <fullName evidence="2">Cupin domain-containing protein</fullName>
    </submittedName>
</protein>
<evidence type="ECO:0000313" key="2">
    <source>
        <dbReference type="EMBL" id="MBE9068353.1"/>
    </source>
</evidence>
<dbReference type="Gene3D" id="2.60.120.10">
    <property type="entry name" value="Jelly Rolls"/>
    <property type="match status" value="1"/>
</dbReference>
<dbReference type="InterPro" id="IPR013096">
    <property type="entry name" value="Cupin_2"/>
</dbReference>
<accession>A0A928ZVR1</accession>
<dbReference type="InterPro" id="IPR011051">
    <property type="entry name" value="RmlC_Cupin_sf"/>
</dbReference>
<dbReference type="InterPro" id="IPR014710">
    <property type="entry name" value="RmlC-like_jellyroll"/>
</dbReference>
<sequence>MWFWQAFPDPSAEESRSYISQDYEVTGYVIEGEAELHVDGKVITLTPGDSWVVPTGALHSYLILEPLTAIRTSHPPSSQVY</sequence>
<reference evidence="2" key="1">
    <citation type="submission" date="2020-10" db="EMBL/GenBank/DDBJ databases">
        <authorList>
            <person name="Castelo-Branco R."/>
            <person name="Eusebio N."/>
            <person name="Adriana R."/>
            <person name="Vieira A."/>
            <person name="Brugerolle De Fraissinette N."/>
            <person name="Rezende De Castro R."/>
            <person name="Schneider M.P."/>
            <person name="Vasconcelos V."/>
            <person name="Leao P.N."/>
        </authorList>
    </citation>
    <scope>NUCLEOTIDE SEQUENCE</scope>
    <source>
        <strain evidence="2">LEGE 11479</strain>
    </source>
</reference>
<dbReference type="Proteomes" id="UP000615026">
    <property type="component" value="Unassembled WGS sequence"/>
</dbReference>
<name>A0A928ZVR1_LEPEC</name>